<keyword evidence="3 4" id="KW-0687">Ribonucleoprotein</keyword>
<comment type="caution">
    <text evidence="6">The sequence shown here is derived from an EMBL/GenBank/DDBJ whole genome shotgun (WGS) entry which is preliminary data.</text>
</comment>
<dbReference type="InterPro" id="IPR018256">
    <property type="entry name" value="Ribosomal_eL13_CS"/>
</dbReference>
<proteinExistence type="inferred from homology"/>
<dbReference type="PANTHER" id="PTHR11722">
    <property type="entry name" value="60S RIBOSOMAL PROTEIN L13"/>
    <property type="match status" value="1"/>
</dbReference>
<dbReference type="PROSITE" id="PS01104">
    <property type="entry name" value="RIBOSOMAL_L13E"/>
    <property type="match status" value="1"/>
</dbReference>
<dbReference type="EMBL" id="JAXOVC010000011">
    <property type="protein sequence ID" value="KAK4495856.1"/>
    <property type="molecule type" value="Genomic_DNA"/>
</dbReference>
<evidence type="ECO:0000256" key="4">
    <source>
        <dbReference type="RuleBase" id="RU000572"/>
    </source>
</evidence>
<protein>
    <recommendedName>
        <fullName evidence="4">60S ribosomal protein L13</fullName>
    </recommendedName>
</protein>
<evidence type="ECO:0000313" key="6">
    <source>
        <dbReference type="EMBL" id="KAK4495856.1"/>
    </source>
</evidence>
<evidence type="ECO:0000256" key="1">
    <source>
        <dbReference type="ARBA" id="ARBA00005640"/>
    </source>
</evidence>
<dbReference type="Gene3D" id="1.20.5.110">
    <property type="match status" value="1"/>
</dbReference>
<evidence type="ECO:0000256" key="3">
    <source>
        <dbReference type="ARBA" id="ARBA00023274"/>
    </source>
</evidence>
<name>A0ABR0E361_ZASCE</name>
<accession>A0ABR0E361</accession>
<reference evidence="6 7" key="1">
    <citation type="journal article" date="2023" name="G3 (Bethesda)">
        <title>A chromosome-level genome assembly of Zasmidium syzygii isolated from banana leaves.</title>
        <authorList>
            <person name="van Westerhoven A.C."/>
            <person name="Mehrabi R."/>
            <person name="Talebi R."/>
            <person name="Steentjes M.B.F."/>
            <person name="Corcolon B."/>
            <person name="Chong P.A."/>
            <person name="Kema G.H.J."/>
            <person name="Seidl M.F."/>
        </authorList>
    </citation>
    <scope>NUCLEOTIDE SEQUENCE [LARGE SCALE GENOMIC DNA]</scope>
    <source>
        <strain evidence="6 7">P124</strain>
    </source>
</reference>
<feature type="region of interest" description="Disordered" evidence="5">
    <location>
        <begin position="201"/>
        <end position="220"/>
    </location>
</feature>
<comment type="similarity">
    <text evidence="1 4">Belongs to the eukaryotic ribosomal protein eL13 family.</text>
</comment>
<dbReference type="Proteomes" id="UP001305779">
    <property type="component" value="Unassembled WGS sequence"/>
</dbReference>
<dbReference type="PANTHER" id="PTHR11722:SF0">
    <property type="entry name" value="LARGE RIBOSOMAL SUBUNIT PROTEIN EL13"/>
    <property type="match status" value="1"/>
</dbReference>
<keyword evidence="7" id="KW-1185">Reference proteome</keyword>
<sequence length="220" mass="25340">MTIKHNQQIQHNHFRKDWQRRVRVHFDQPGRKQRRRNARHEKAAKLAPRPVDRLRPVVRCPTLKYNRRVRAGRGFSLAELKEAGIPRKLAPTVGIAVDPRRQNLSDESLKANVQRLKQYKERLVVFPRKTKSPKQGDAPKDEVDAAKQIGSDLYDGKVKLSNKAFPISNKVAIQEGKVSDYPSTENAYRTLRVARSDARLVGKREKRAKAKEDEEAAKKK</sequence>
<gene>
    <name evidence="6" type="ORF">PRZ48_013124</name>
</gene>
<dbReference type="InterPro" id="IPR001380">
    <property type="entry name" value="Ribosomal_eL13"/>
</dbReference>
<evidence type="ECO:0000313" key="7">
    <source>
        <dbReference type="Proteomes" id="UP001305779"/>
    </source>
</evidence>
<evidence type="ECO:0000256" key="2">
    <source>
        <dbReference type="ARBA" id="ARBA00022980"/>
    </source>
</evidence>
<organism evidence="6 7">
    <name type="scientific">Zasmidium cellare</name>
    <name type="common">Wine cellar mold</name>
    <name type="synonym">Racodium cellare</name>
    <dbReference type="NCBI Taxonomy" id="395010"/>
    <lineage>
        <taxon>Eukaryota</taxon>
        <taxon>Fungi</taxon>
        <taxon>Dikarya</taxon>
        <taxon>Ascomycota</taxon>
        <taxon>Pezizomycotina</taxon>
        <taxon>Dothideomycetes</taxon>
        <taxon>Dothideomycetidae</taxon>
        <taxon>Mycosphaerellales</taxon>
        <taxon>Mycosphaerellaceae</taxon>
        <taxon>Zasmidium</taxon>
    </lineage>
</organism>
<dbReference type="Pfam" id="PF01294">
    <property type="entry name" value="Ribosomal_L13e"/>
    <property type="match status" value="1"/>
</dbReference>
<keyword evidence="2 4" id="KW-0689">Ribosomal protein</keyword>
<evidence type="ECO:0000256" key="5">
    <source>
        <dbReference type="SAM" id="MobiDB-lite"/>
    </source>
</evidence>
<dbReference type="HAMAP" id="MF_00499">
    <property type="entry name" value="Ribosomal_eL13"/>
    <property type="match status" value="1"/>
</dbReference>